<keyword evidence="1" id="KW-0808">Transferase</keyword>
<dbReference type="EMBL" id="JADCKQ010000005">
    <property type="protein sequence ID" value="MBI1493559.1"/>
    <property type="molecule type" value="Genomic_DNA"/>
</dbReference>
<dbReference type="PANTHER" id="PTHR12203:SF35">
    <property type="entry name" value="PROTEIN O-GLUCOSYLTRANSFERASE 1"/>
    <property type="match status" value="1"/>
</dbReference>
<evidence type="ECO:0000313" key="4">
    <source>
        <dbReference type="Proteomes" id="UP000640583"/>
    </source>
</evidence>
<name>A0A8J7ID53_9RHOB</name>
<feature type="domain" description="Glycosyl transferase CAP10" evidence="2">
    <location>
        <begin position="97"/>
        <end position="368"/>
    </location>
</feature>
<protein>
    <recommendedName>
        <fullName evidence="2">Glycosyl transferase CAP10 domain-containing protein</fullName>
    </recommendedName>
</protein>
<evidence type="ECO:0000259" key="2">
    <source>
        <dbReference type="SMART" id="SM00672"/>
    </source>
</evidence>
<dbReference type="SMART" id="SM00672">
    <property type="entry name" value="CAP10"/>
    <property type="match status" value="1"/>
</dbReference>
<reference evidence="3" key="1">
    <citation type="submission" date="2020-10" db="EMBL/GenBank/DDBJ databases">
        <title>Paenihalocynthiibacter styelae gen. nov., sp. nov., isolated from stalked sea squirt Styela clava.</title>
        <authorList>
            <person name="Kim Y.-O."/>
            <person name="Yoon J.-H."/>
        </authorList>
    </citation>
    <scope>NUCLEOTIDE SEQUENCE</scope>
    <source>
        <strain evidence="3">MYP1-1</strain>
    </source>
</reference>
<dbReference type="Pfam" id="PF05686">
    <property type="entry name" value="Glyco_transf_90"/>
    <property type="match status" value="1"/>
</dbReference>
<dbReference type="InterPro" id="IPR051091">
    <property type="entry name" value="O-Glucosyltr/Glycosyltrsf_90"/>
</dbReference>
<dbReference type="InterPro" id="IPR006598">
    <property type="entry name" value="CAP10"/>
</dbReference>
<keyword evidence="4" id="KW-1185">Reference proteome</keyword>
<evidence type="ECO:0000313" key="3">
    <source>
        <dbReference type="EMBL" id="MBI1493559.1"/>
    </source>
</evidence>
<dbReference type="GO" id="GO:0016740">
    <property type="term" value="F:transferase activity"/>
    <property type="evidence" value="ECO:0007669"/>
    <property type="project" value="UniProtKB-KW"/>
</dbReference>
<gene>
    <name evidence="3" type="ORF">H1D41_07945</name>
</gene>
<dbReference type="Proteomes" id="UP000640583">
    <property type="component" value="Unassembled WGS sequence"/>
</dbReference>
<sequence>MAQLNPEETAFVSEVIDHCLPRQTGPDDVLSPKAFSGQYAAWDGGLEILRSDGTSWPLHFDDSTGAFRAKNQNTQPKLRRLARFLNEVLRLGFNAPLCVDMADCRKFGSRGWPQPDRSRICYNRRDQGKNIMLWPLAGYHGLNTGHFAYPDCVPDENYDARIDQIVWRGNLTGVSNFLFPERGETGRATHRILADLIATPKDPDTLAKLKDELLGVNRYRFVTENINNPDCDFRFSLTPKHEAAANTSLLQGFCDQRRAERWLQSYKYVLSISGYDTGSNFFDAIQSGALVFKETDGWELFYTASFRPWEHYVPVAPGGSDLAEKLEWARDHPAECREMIAAAIRTTRLFANPQLRDIYLRTLLETYSATG</sequence>
<proteinExistence type="predicted"/>
<dbReference type="AlphaFoldDB" id="A0A8J7ID53"/>
<evidence type="ECO:0000256" key="1">
    <source>
        <dbReference type="ARBA" id="ARBA00022679"/>
    </source>
</evidence>
<comment type="caution">
    <text evidence="3">The sequence shown here is derived from an EMBL/GenBank/DDBJ whole genome shotgun (WGS) entry which is preliminary data.</text>
</comment>
<accession>A0A8J7ID53</accession>
<organism evidence="3 4">
    <name type="scientific">Halocynthiibacter styelae</name>
    <dbReference type="NCBI Taxonomy" id="2761955"/>
    <lineage>
        <taxon>Bacteria</taxon>
        <taxon>Pseudomonadati</taxon>
        <taxon>Pseudomonadota</taxon>
        <taxon>Alphaproteobacteria</taxon>
        <taxon>Rhodobacterales</taxon>
        <taxon>Paracoccaceae</taxon>
        <taxon>Halocynthiibacter</taxon>
    </lineage>
</organism>
<dbReference type="RefSeq" id="WP_228848399.1">
    <property type="nucleotide sequence ID" value="NZ_JADCKQ010000005.1"/>
</dbReference>
<dbReference type="PANTHER" id="PTHR12203">
    <property type="entry name" value="KDEL LYS-ASP-GLU-LEU CONTAINING - RELATED"/>
    <property type="match status" value="1"/>
</dbReference>